<proteinExistence type="predicted"/>
<sequence length="561" mass="62600">MGGVEDGAVMRLRLAKAFIYRGKGTSYNAGFLHQLLFLSPESRTTRTFLPFETRSTVLGWYTNMALYSVSTIAGALAALVSSAVHAAVSLTSAPTSHSAISCGDNSTEWQQCNSYAGNINVNRHEYPNDTLFFWAFEKEDGSLTADNSTEPWAVWLQGGPGTSSLYGLFTENGPMHVVPNEKRLTKNKHAWNNLIDYIWVDQPVGVGYSTAERHGYVKGQDQIGTDFVGFLSNLVQVFPSLATRPFYLTGESYAGRYIPYIAKTLFSMPDPPVKLAKIMVGDPAFGSVDEFKTMPTLSLIETYPQLIAYDTEVYDYFKEQAHLCRLDLNLSYPQTGGKFPTIKLRHGQKQKFESGTLDEDPNMADDPFQAQTSQRFFSSSYNGFLSEVQGYFAKRPGSGIAPRREDREQAREAWKRNLNLSGGAKGKGTIDPWYGCFVWEEIVGYAVNFTYPWSETQEYYDFDVPDVLKPRPAIDPSFFLNNPTVREAIHAPAQNWTHSIKYPWGSKNGSSDPSPEPMVFFDELATNMTNNGVHMIIYVGNDDGISPHFGTEVTIQVRSSA</sequence>
<reference evidence="1" key="1">
    <citation type="submission" date="2022-07" db="EMBL/GenBank/DDBJ databases">
        <title>Genome Sequence of Phlebia brevispora.</title>
        <authorList>
            <person name="Buettner E."/>
        </authorList>
    </citation>
    <scope>NUCLEOTIDE SEQUENCE</scope>
    <source>
        <strain evidence="1">MPL23</strain>
    </source>
</reference>
<organism evidence="1 2">
    <name type="scientific">Phlebia brevispora</name>
    <dbReference type="NCBI Taxonomy" id="194682"/>
    <lineage>
        <taxon>Eukaryota</taxon>
        <taxon>Fungi</taxon>
        <taxon>Dikarya</taxon>
        <taxon>Basidiomycota</taxon>
        <taxon>Agaricomycotina</taxon>
        <taxon>Agaricomycetes</taxon>
        <taxon>Polyporales</taxon>
        <taxon>Meruliaceae</taxon>
        <taxon>Phlebia</taxon>
    </lineage>
</organism>
<gene>
    <name evidence="1" type="ORF">NM688_g5321</name>
</gene>
<protein>
    <submittedName>
        <fullName evidence="1">Uncharacterized protein</fullName>
    </submittedName>
</protein>
<comment type="caution">
    <text evidence="1">The sequence shown here is derived from an EMBL/GenBank/DDBJ whole genome shotgun (WGS) entry which is preliminary data.</text>
</comment>
<dbReference type="Proteomes" id="UP001148662">
    <property type="component" value="Unassembled WGS sequence"/>
</dbReference>
<keyword evidence="2" id="KW-1185">Reference proteome</keyword>
<evidence type="ECO:0000313" key="2">
    <source>
        <dbReference type="Proteomes" id="UP001148662"/>
    </source>
</evidence>
<evidence type="ECO:0000313" key="1">
    <source>
        <dbReference type="EMBL" id="KAJ3548231.1"/>
    </source>
</evidence>
<accession>A0ACC1SX92</accession>
<name>A0ACC1SX92_9APHY</name>
<dbReference type="EMBL" id="JANHOG010000968">
    <property type="protein sequence ID" value="KAJ3548231.1"/>
    <property type="molecule type" value="Genomic_DNA"/>
</dbReference>